<protein>
    <submittedName>
        <fullName evidence="2">Uncharacterized protein</fullName>
    </submittedName>
</protein>
<sequence length="126" mass="14350">MTDRRAGFANKVTKGAPSSGLMNDKRANERLRRTVEWRTPTSTEQKAFEAHRTLKTYADFLVAAVETDDESWILMERVWHGFPDPPRWIFIAFGPDGRTICGGDFDHIPTNWTMPEGAILPLEETV</sequence>
<evidence type="ECO:0000313" key="2">
    <source>
        <dbReference type="EMBL" id="MBB5739415.1"/>
    </source>
</evidence>
<dbReference type="AlphaFoldDB" id="A0A7W9C5P1"/>
<dbReference type="Proteomes" id="UP000527324">
    <property type="component" value="Unassembled WGS sequence"/>
</dbReference>
<evidence type="ECO:0000256" key="1">
    <source>
        <dbReference type="SAM" id="MobiDB-lite"/>
    </source>
</evidence>
<reference evidence="2 3" key="1">
    <citation type="submission" date="2020-08" db="EMBL/GenBank/DDBJ databases">
        <title>Genomic Encyclopedia of Type Strains, Phase IV (KMG-IV): sequencing the most valuable type-strain genomes for metagenomic binning, comparative biology and taxonomic classification.</title>
        <authorList>
            <person name="Goeker M."/>
        </authorList>
    </citation>
    <scope>NUCLEOTIDE SEQUENCE [LARGE SCALE GENOMIC DNA]</scope>
    <source>
        <strain evidence="2 3">DSM 4731</strain>
    </source>
</reference>
<name>A0A7W9C5P1_9CAUL</name>
<dbReference type="EMBL" id="JACHOQ010000002">
    <property type="protein sequence ID" value="MBB5739415.1"/>
    <property type="molecule type" value="Genomic_DNA"/>
</dbReference>
<gene>
    <name evidence="2" type="ORF">GGQ93_001117</name>
</gene>
<feature type="region of interest" description="Disordered" evidence="1">
    <location>
        <begin position="1"/>
        <end position="25"/>
    </location>
</feature>
<accession>A0A7W9C5P1</accession>
<organism evidence="2 3">
    <name type="scientific">Brevundimonas aurantiaca</name>
    <dbReference type="NCBI Taxonomy" id="74316"/>
    <lineage>
        <taxon>Bacteria</taxon>
        <taxon>Pseudomonadati</taxon>
        <taxon>Pseudomonadota</taxon>
        <taxon>Alphaproteobacteria</taxon>
        <taxon>Caulobacterales</taxon>
        <taxon>Caulobacteraceae</taxon>
        <taxon>Brevundimonas</taxon>
    </lineage>
</organism>
<evidence type="ECO:0000313" key="3">
    <source>
        <dbReference type="Proteomes" id="UP000527324"/>
    </source>
</evidence>
<comment type="caution">
    <text evidence="2">The sequence shown here is derived from an EMBL/GenBank/DDBJ whole genome shotgun (WGS) entry which is preliminary data.</text>
</comment>
<dbReference type="RefSeq" id="WP_183215639.1">
    <property type="nucleotide sequence ID" value="NZ_CAJFZW010000036.1"/>
</dbReference>
<keyword evidence="3" id="KW-1185">Reference proteome</keyword>
<proteinExistence type="predicted"/>